<keyword evidence="6" id="KW-0597">Phosphoprotein</keyword>
<reference evidence="19" key="1">
    <citation type="submission" date="2016-05" db="EMBL/GenBank/DDBJ databases">
        <authorList>
            <person name="Baek K."/>
            <person name="Yang S.-J."/>
        </authorList>
    </citation>
    <scope>NUCLEOTIDE SEQUENCE [LARGE SCALE GENOMIC DNA]</scope>
    <source>
        <strain evidence="19">ST58-10</strain>
    </source>
</reference>
<protein>
    <recommendedName>
        <fullName evidence="3">histidine kinase</fullName>
        <ecNumber evidence="3">2.7.13.3</ecNumber>
    </recommendedName>
</protein>
<dbReference type="SMART" id="SM00387">
    <property type="entry name" value="HATPase_c"/>
    <property type="match status" value="1"/>
</dbReference>
<dbReference type="SUPFAM" id="SSF55874">
    <property type="entry name" value="ATPase domain of HSP90 chaperone/DNA topoisomerase II/histidine kinase"/>
    <property type="match status" value="1"/>
</dbReference>
<evidence type="ECO:0000256" key="11">
    <source>
        <dbReference type="ARBA" id="ARBA00022840"/>
    </source>
</evidence>
<keyword evidence="5" id="KW-0997">Cell inner membrane</keyword>
<evidence type="ECO:0000313" key="18">
    <source>
        <dbReference type="EMBL" id="ANG63990.1"/>
    </source>
</evidence>
<dbReference type="Gene3D" id="1.10.8.500">
    <property type="entry name" value="HAMP domain in histidine kinase"/>
    <property type="match status" value="1"/>
</dbReference>
<dbReference type="CDD" id="cd00082">
    <property type="entry name" value="HisKA"/>
    <property type="match status" value="1"/>
</dbReference>
<dbReference type="PANTHER" id="PTHR44936">
    <property type="entry name" value="SENSOR PROTEIN CREC"/>
    <property type="match status" value="1"/>
</dbReference>
<keyword evidence="9" id="KW-0547">Nucleotide-binding</keyword>
<evidence type="ECO:0000259" key="17">
    <source>
        <dbReference type="PROSITE" id="PS50885"/>
    </source>
</evidence>
<evidence type="ECO:0000256" key="7">
    <source>
        <dbReference type="ARBA" id="ARBA00022679"/>
    </source>
</evidence>
<name>A0A1A9F1X0_9GAMM</name>
<keyword evidence="10" id="KW-0418">Kinase</keyword>
<evidence type="ECO:0000256" key="5">
    <source>
        <dbReference type="ARBA" id="ARBA00022519"/>
    </source>
</evidence>
<dbReference type="InterPro" id="IPR005467">
    <property type="entry name" value="His_kinase_dom"/>
</dbReference>
<dbReference type="SMART" id="SM00388">
    <property type="entry name" value="HisKA"/>
    <property type="match status" value="1"/>
</dbReference>
<evidence type="ECO:0000259" key="16">
    <source>
        <dbReference type="PROSITE" id="PS50109"/>
    </source>
</evidence>
<keyword evidence="13" id="KW-0902">Two-component regulatory system</keyword>
<keyword evidence="8 15" id="KW-0812">Transmembrane</keyword>
<dbReference type="InterPro" id="IPR003661">
    <property type="entry name" value="HisK_dim/P_dom"/>
</dbReference>
<evidence type="ECO:0000256" key="6">
    <source>
        <dbReference type="ARBA" id="ARBA00022553"/>
    </source>
</evidence>
<dbReference type="SMART" id="SM00304">
    <property type="entry name" value="HAMP"/>
    <property type="match status" value="1"/>
</dbReference>
<dbReference type="GO" id="GO:0005524">
    <property type="term" value="F:ATP binding"/>
    <property type="evidence" value="ECO:0007669"/>
    <property type="project" value="UniProtKB-KW"/>
</dbReference>
<feature type="domain" description="HAMP" evidence="17">
    <location>
        <begin position="199"/>
        <end position="251"/>
    </location>
</feature>
<keyword evidence="7" id="KW-0808">Transferase</keyword>
<dbReference type="Gene3D" id="1.10.287.130">
    <property type="match status" value="1"/>
</dbReference>
<dbReference type="RefSeq" id="WP_067385135.1">
    <property type="nucleotide sequence ID" value="NZ_CP015839.1"/>
</dbReference>
<evidence type="ECO:0000313" key="19">
    <source>
        <dbReference type="Proteomes" id="UP000078070"/>
    </source>
</evidence>
<keyword evidence="14 15" id="KW-0472">Membrane</keyword>
<gene>
    <name evidence="18" type="ORF">A8C75_16940</name>
</gene>
<dbReference type="SUPFAM" id="SSF158472">
    <property type="entry name" value="HAMP domain-like"/>
    <property type="match status" value="1"/>
</dbReference>
<evidence type="ECO:0000256" key="4">
    <source>
        <dbReference type="ARBA" id="ARBA00022475"/>
    </source>
</evidence>
<dbReference type="EC" id="2.7.13.3" evidence="3"/>
<dbReference type="AlphaFoldDB" id="A0A1A9F1X0"/>
<keyword evidence="4" id="KW-1003">Cell membrane</keyword>
<dbReference type="InterPro" id="IPR004358">
    <property type="entry name" value="Sig_transdc_His_kin-like_C"/>
</dbReference>
<dbReference type="InterPro" id="IPR003660">
    <property type="entry name" value="HAMP_dom"/>
</dbReference>
<dbReference type="OrthoDB" id="9804645at2"/>
<evidence type="ECO:0000256" key="14">
    <source>
        <dbReference type="ARBA" id="ARBA00023136"/>
    </source>
</evidence>
<evidence type="ECO:0000256" key="2">
    <source>
        <dbReference type="ARBA" id="ARBA00004429"/>
    </source>
</evidence>
<dbReference type="KEGG" id="mars:A8C75_16940"/>
<dbReference type="InterPro" id="IPR036890">
    <property type="entry name" value="HATPase_C_sf"/>
</dbReference>
<organism evidence="18 19">
    <name type="scientific">Marinobacterium aestuarii</name>
    <dbReference type="NCBI Taxonomy" id="1821621"/>
    <lineage>
        <taxon>Bacteria</taxon>
        <taxon>Pseudomonadati</taxon>
        <taxon>Pseudomonadota</taxon>
        <taxon>Gammaproteobacteria</taxon>
        <taxon>Oceanospirillales</taxon>
        <taxon>Oceanospirillaceae</taxon>
        <taxon>Marinobacterium</taxon>
    </lineage>
</organism>
<keyword evidence="12 15" id="KW-1133">Transmembrane helix</keyword>
<comment type="catalytic activity">
    <reaction evidence="1">
        <text>ATP + protein L-histidine = ADP + protein N-phospho-L-histidine.</text>
        <dbReference type="EC" id="2.7.13.3"/>
    </reaction>
</comment>
<dbReference type="Pfam" id="PF00512">
    <property type="entry name" value="HisKA"/>
    <property type="match status" value="1"/>
</dbReference>
<dbReference type="Pfam" id="PF02518">
    <property type="entry name" value="HATPase_c"/>
    <property type="match status" value="1"/>
</dbReference>
<sequence>MLRYLRQSLPGRVIGLLIVTLGIVNATTVYIFFEERSRAVRHSQMEDLVSRSAAMERLLGDTPIELHQQMLSSVTSTRFRFAIEDDAAASPAERTAPDHPLYQRLSDLSSTAPDQTRLSISPRYYWCYSWVQNLLRPNLLFDSADGGLPLATVSLQRGDGQWLNAVLLSPTKLPSWIGPLLVALGLFALTVIVVVLIVRHVTAPLAALTQAADRIGRGEATEVISEQGPQDMRHTMRAFNRMRERLERFVRNRTQMMAAISHDLRTPLTSLRLHAEFLPQGPERDKMLCILGEMQDMINATLAFTREDAVQEDSRNVDLAALTGSLCDDLQALGLNISYDDSRRIPFLCRPVSLRRALSNLLENACHYGGSAEVEIRQDAQQLQIFVRDQGPGIAAADLERVFDPFVRLEGSRNRDTGGIGLGLSIARSIAHAHGGEIHLRNRTTGGLEVELQLPRS</sequence>
<evidence type="ECO:0000256" key="13">
    <source>
        <dbReference type="ARBA" id="ARBA00023012"/>
    </source>
</evidence>
<dbReference type="Gene3D" id="3.30.565.10">
    <property type="entry name" value="Histidine kinase-like ATPase, C-terminal domain"/>
    <property type="match status" value="1"/>
</dbReference>
<dbReference type="CDD" id="cd00075">
    <property type="entry name" value="HATPase"/>
    <property type="match status" value="1"/>
</dbReference>
<evidence type="ECO:0000256" key="3">
    <source>
        <dbReference type="ARBA" id="ARBA00012438"/>
    </source>
</evidence>
<dbReference type="GO" id="GO:0005886">
    <property type="term" value="C:plasma membrane"/>
    <property type="evidence" value="ECO:0007669"/>
    <property type="project" value="UniProtKB-SubCell"/>
</dbReference>
<evidence type="ECO:0000256" key="9">
    <source>
        <dbReference type="ARBA" id="ARBA00022741"/>
    </source>
</evidence>
<feature type="domain" description="Histidine kinase" evidence="16">
    <location>
        <begin position="259"/>
        <end position="457"/>
    </location>
</feature>
<proteinExistence type="predicted"/>
<dbReference type="PROSITE" id="PS50109">
    <property type="entry name" value="HIS_KIN"/>
    <property type="match status" value="1"/>
</dbReference>
<feature type="transmembrane region" description="Helical" evidence="15">
    <location>
        <begin position="176"/>
        <end position="198"/>
    </location>
</feature>
<dbReference type="GO" id="GO:0000155">
    <property type="term" value="F:phosphorelay sensor kinase activity"/>
    <property type="evidence" value="ECO:0007669"/>
    <property type="project" value="InterPro"/>
</dbReference>
<evidence type="ECO:0000256" key="1">
    <source>
        <dbReference type="ARBA" id="ARBA00000085"/>
    </source>
</evidence>
<dbReference type="SUPFAM" id="SSF47384">
    <property type="entry name" value="Homodimeric domain of signal transducing histidine kinase"/>
    <property type="match status" value="1"/>
</dbReference>
<dbReference type="PRINTS" id="PR00344">
    <property type="entry name" value="BCTRLSENSOR"/>
</dbReference>
<accession>A0A1A9F1X0</accession>
<keyword evidence="11" id="KW-0067">ATP-binding</keyword>
<feature type="transmembrane region" description="Helical" evidence="15">
    <location>
        <begin position="12"/>
        <end position="33"/>
    </location>
</feature>
<comment type="subcellular location">
    <subcellularLocation>
        <location evidence="2">Cell inner membrane</location>
        <topology evidence="2">Multi-pass membrane protein</topology>
    </subcellularLocation>
</comment>
<dbReference type="InterPro" id="IPR050980">
    <property type="entry name" value="2C_sensor_his_kinase"/>
</dbReference>
<dbReference type="Proteomes" id="UP000078070">
    <property type="component" value="Chromosome"/>
</dbReference>
<dbReference type="PANTHER" id="PTHR44936:SF5">
    <property type="entry name" value="SENSOR HISTIDINE KINASE ENVZ"/>
    <property type="match status" value="1"/>
</dbReference>
<keyword evidence="19" id="KW-1185">Reference proteome</keyword>
<dbReference type="PROSITE" id="PS50885">
    <property type="entry name" value="HAMP"/>
    <property type="match status" value="1"/>
</dbReference>
<dbReference type="Pfam" id="PF00672">
    <property type="entry name" value="HAMP"/>
    <property type="match status" value="1"/>
</dbReference>
<dbReference type="InterPro" id="IPR003594">
    <property type="entry name" value="HATPase_dom"/>
</dbReference>
<evidence type="ECO:0000256" key="15">
    <source>
        <dbReference type="SAM" id="Phobius"/>
    </source>
</evidence>
<dbReference type="STRING" id="1821621.A8C75_16940"/>
<evidence type="ECO:0000256" key="10">
    <source>
        <dbReference type="ARBA" id="ARBA00022777"/>
    </source>
</evidence>
<evidence type="ECO:0000256" key="12">
    <source>
        <dbReference type="ARBA" id="ARBA00022989"/>
    </source>
</evidence>
<dbReference type="CDD" id="cd06225">
    <property type="entry name" value="HAMP"/>
    <property type="match status" value="1"/>
</dbReference>
<dbReference type="EMBL" id="CP015839">
    <property type="protein sequence ID" value="ANG63990.1"/>
    <property type="molecule type" value="Genomic_DNA"/>
</dbReference>
<dbReference type="InterPro" id="IPR036097">
    <property type="entry name" value="HisK_dim/P_sf"/>
</dbReference>
<evidence type="ECO:0000256" key="8">
    <source>
        <dbReference type="ARBA" id="ARBA00022692"/>
    </source>
</evidence>
<reference evidence="18 19" key="2">
    <citation type="journal article" date="2018" name="Int. J. Syst. Evol. Microbiol.">
        <title>Marinobacterium aestuarii sp. nov., a benzene-degrading marine bacterium isolated from estuary sediment.</title>
        <authorList>
            <person name="Bae S.S."/>
            <person name="Jung J."/>
            <person name="Chung D."/>
            <person name="Baek K."/>
        </authorList>
    </citation>
    <scope>NUCLEOTIDE SEQUENCE [LARGE SCALE GENOMIC DNA]</scope>
    <source>
        <strain evidence="18 19">ST58-10</strain>
    </source>
</reference>